<dbReference type="FunFam" id="1.10.10.10:FF:000100">
    <property type="entry name" value="E2F transcription factor 8"/>
    <property type="match status" value="1"/>
</dbReference>
<feature type="compositionally biased region" description="Polar residues" evidence="11">
    <location>
        <begin position="450"/>
        <end position="463"/>
    </location>
</feature>
<name>A0A210QTB3_MIZYE</name>
<comment type="subcellular location">
    <subcellularLocation>
        <location evidence="1 10">Nucleus</location>
    </subcellularLocation>
</comment>
<evidence type="ECO:0000256" key="2">
    <source>
        <dbReference type="ARBA" id="ARBA00010940"/>
    </source>
</evidence>
<keyword evidence="6" id="KW-0010">Activator</keyword>
<evidence type="ECO:0000256" key="1">
    <source>
        <dbReference type="ARBA" id="ARBA00004123"/>
    </source>
</evidence>
<dbReference type="SMART" id="SM01372">
    <property type="entry name" value="E2F_TDP"/>
    <property type="match status" value="2"/>
</dbReference>
<dbReference type="STRING" id="6573.A0A210QTB3"/>
<feature type="compositionally biased region" description="Basic and acidic residues" evidence="11">
    <location>
        <begin position="48"/>
        <end position="68"/>
    </location>
</feature>
<dbReference type="PANTHER" id="PTHR12081:SF7">
    <property type="entry name" value="TRANSCRIPTION FACTOR EFL-3"/>
    <property type="match status" value="1"/>
</dbReference>
<evidence type="ECO:0000256" key="8">
    <source>
        <dbReference type="ARBA" id="ARBA00023242"/>
    </source>
</evidence>
<accession>A0A210QTB3</accession>
<feature type="region of interest" description="Disordered" evidence="11">
    <location>
        <begin position="437"/>
        <end position="472"/>
    </location>
</feature>
<comment type="caution">
    <text evidence="13">The sequence shown here is derived from an EMBL/GenBank/DDBJ whole genome shotgun (WGS) entry which is preliminary data.</text>
</comment>
<feature type="domain" description="E2F/DP family winged-helix DNA-binding" evidence="12">
    <location>
        <begin position="175"/>
        <end position="244"/>
    </location>
</feature>
<reference evidence="13 14" key="1">
    <citation type="journal article" date="2017" name="Nat. Ecol. Evol.">
        <title>Scallop genome provides insights into evolution of bilaterian karyotype and development.</title>
        <authorList>
            <person name="Wang S."/>
            <person name="Zhang J."/>
            <person name="Jiao W."/>
            <person name="Li J."/>
            <person name="Xun X."/>
            <person name="Sun Y."/>
            <person name="Guo X."/>
            <person name="Huan P."/>
            <person name="Dong B."/>
            <person name="Zhang L."/>
            <person name="Hu X."/>
            <person name="Sun X."/>
            <person name="Wang J."/>
            <person name="Zhao C."/>
            <person name="Wang Y."/>
            <person name="Wang D."/>
            <person name="Huang X."/>
            <person name="Wang R."/>
            <person name="Lv J."/>
            <person name="Li Y."/>
            <person name="Zhang Z."/>
            <person name="Liu B."/>
            <person name="Lu W."/>
            <person name="Hui Y."/>
            <person name="Liang J."/>
            <person name="Zhou Z."/>
            <person name="Hou R."/>
            <person name="Li X."/>
            <person name="Liu Y."/>
            <person name="Li H."/>
            <person name="Ning X."/>
            <person name="Lin Y."/>
            <person name="Zhao L."/>
            <person name="Xing Q."/>
            <person name="Dou J."/>
            <person name="Li Y."/>
            <person name="Mao J."/>
            <person name="Guo H."/>
            <person name="Dou H."/>
            <person name="Li T."/>
            <person name="Mu C."/>
            <person name="Jiang W."/>
            <person name="Fu Q."/>
            <person name="Fu X."/>
            <person name="Miao Y."/>
            <person name="Liu J."/>
            <person name="Yu Q."/>
            <person name="Li R."/>
            <person name="Liao H."/>
            <person name="Li X."/>
            <person name="Kong Y."/>
            <person name="Jiang Z."/>
            <person name="Chourrout D."/>
            <person name="Li R."/>
            <person name="Bao Z."/>
        </authorList>
    </citation>
    <scope>NUCLEOTIDE SEQUENCE [LARGE SCALE GENOMIC DNA]</scope>
    <source>
        <strain evidence="13 14">PY_sf001</strain>
    </source>
</reference>
<keyword evidence="5 10" id="KW-0238">DNA-binding</keyword>
<comment type="similarity">
    <text evidence="2 10">Belongs to the E2F/DP family.</text>
</comment>
<evidence type="ECO:0000256" key="3">
    <source>
        <dbReference type="ARBA" id="ARBA00022491"/>
    </source>
</evidence>
<dbReference type="Proteomes" id="UP000242188">
    <property type="component" value="Unassembled WGS sequence"/>
</dbReference>
<dbReference type="GO" id="GO:0000981">
    <property type="term" value="F:DNA-binding transcription factor activity, RNA polymerase II-specific"/>
    <property type="evidence" value="ECO:0007669"/>
    <property type="project" value="TreeGrafter"/>
</dbReference>
<evidence type="ECO:0000256" key="6">
    <source>
        <dbReference type="ARBA" id="ARBA00023159"/>
    </source>
</evidence>
<dbReference type="OrthoDB" id="5318at2759"/>
<dbReference type="InterPro" id="IPR036390">
    <property type="entry name" value="WH_DNA-bd_sf"/>
</dbReference>
<keyword evidence="9" id="KW-0131">Cell cycle</keyword>
<dbReference type="InterPro" id="IPR015633">
    <property type="entry name" value="E2F"/>
</dbReference>
<dbReference type="InterPro" id="IPR003316">
    <property type="entry name" value="E2F_WHTH_DNA-bd_dom"/>
</dbReference>
<evidence type="ECO:0000313" key="14">
    <source>
        <dbReference type="Proteomes" id="UP000242188"/>
    </source>
</evidence>
<keyword evidence="4 10" id="KW-0805">Transcription regulation</keyword>
<dbReference type="FunFam" id="1.10.10.10:FF:000073">
    <property type="entry name" value="E2F transcription factor 8"/>
    <property type="match status" value="1"/>
</dbReference>
<keyword evidence="7 10" id="KW-0804">Transcription</keyword>
<dbReference type="Gene3D" id="1.10.10.10">
    <property type="entry name" value="Winged helix-like DNA-binding domain superfamily/Winged helix DNA-binding domain"/>
    <property type="match status" value="2"/>
</dbReference>
<feature type="compositionally biased region" description="Polar residues" evidence="11">
    <location>
        <begin position="696"/>
        <end position="713"/>
    </location>
</feature>
<keyword evidence="3" id="KW-0678">Repressor</keyword>
<feature type="compositionally biased region" description="Low complexity" evidence="11">
    <location>
        <begin position="90"/>
        <end position="102"/>
    </location>
</feature>
<keyword evidence="14" id="KW-1185">Reference proteome</keyword>
<evidence type="ECO:0000256" key="10">
    <source>
        <dbReference type="RuleBase" id="RU003796"/>
    </source>
</evidence>
<feature type="region of interest" description="Disordered" evidence="11">
    <location>
        <begin position="670"/>
        <end position="713"/>
    </location>
</feature>
<evidence type="ECO:0000259" key="12">
    <source>
        <dbReference type="SMART" id="SM01372"/>
    </source>
</evidence>
<dbReference type="EMBL" id="NEDP02002011">
    <property type="protein sequence ID" value="OWF51979.1"/>
    <property type="molecule type" value="Genomic_DNA"/>
</dbReference>
<evidence type="ECO:0000256" key="11">
    <source>
        <dbReference type="SAM" id="MobiDB-lite"/>
    </source>
</evidence>
<gene>
    <name evidence="13" type="ORF">KP79_PYT06660</name>
</gene>
<dbReference type="AlphaFoldDB" id="A0A210QTB3"/>
<dbReference type="InterPro" id="IPR036388">
    <property type="entry name" value="WH-like_DNA-bd_sf"/>
</dbReference>
<protein>
    <submittedName>
        <fullName evidence="13">Transcription factor E2F7</fullName>
    </submittedName>
</protein>
<dbReference type="GO" id="GO:0045892">
    <property type="term" value="P:negative regulation of DNA-templated transcription"/>
    <property type="evidence" value="ECO:0007669"/>
    <property type="project" value="UniProtKB-ARBA"/>
</dbReference>
<feature type="compositionally biased region" description="Acidic residues" evidence="11">
    <location>
        <begin position="20"/>
        <end position="30"/>
    </location>
</feature>
<feature type="region of interest" description="Disordered" evidence="11">
    <location>
        <begin position="494"/>
        <end position="531"/>
    </location>
</feature>
<evidence type="ECO:0000256" key="9">
    <source>
        <dbReference type="ARBA" id="ARBA00023306"/>
    </source>
</evidence>
<organism evidence="13 14">
    <name type="scientific">Mizuhopecten yessoensis</name>
    <name type="common">Japanese scallop</name>
    <name type="synonym">Patinopecten yessoensis</name>
    <dbReference type="NCBI Taxonomy" id="6573"/>
    <lineage>
        <taxon>Eukaryota</taxon>
        <taxon>Metazoa</taxon>
        <taxon>Spiralia</taxon>
        <taxon>Lophotrochozoa</taxon>
        <taxon>Mollusca</taxon>
        <taxon>Bivalvia</taxon>
        <taxon>Autobranchia</taxon>
        <taxon>Pteriomorphia</taxon>
        <taxon>Pectinida</taxon>
        <taxon>Pectinoidea</taxon>
        <taxon>Pectinidae</taxon>
        <taxon>Mizuhopecten</taxon>
    </lineage>
</organism>
<feature type="compositionally biased region" description="Basic and acidic residues" evidence="11">
    <location>
        <begin position="512"/>
        <end position="524"/>
    </location>
</feature>
<proteinExistence type="inferred from homology"/>
<keyword evidence="8 10" id="KW-0539">Nucleus</keyword>
<feature type="domain" description="E2F/DP family winged-helix DNA-binding" evidence="12">
    <location>
        <begin position="310"/>
        <end position="396"/>
    </location>
</feature>
<feature type="compositionally biased region" description="Polar residues" evidence="11">
    <location>
        <begin position="497"/>
        <end position="506"/>
    </location>
</feature>
<dbReference type="PANTHER" id="PTHR12081">
    <property type="entry name" value="TRANSCRIPTION FACTOR E2F"/>
    <property type="match status" value="1"/>
</dbReference>
<evidence type="ECO:0000313" key="13">
    <source>
        <dbReference type="EMBL" id="OWF51979.1"/>
    </source>
</evidence>
<dbReference type="GO" id="GO:0090575">
    <property type="term" value="C:RNA polymerase II transcription regulator complex"/>
    <property type="evidence" value="ECO:0007669"/>
    <property type="project" value="TreeGrafter"/>
</dbReference>
<dbReference type="SUPFAM" id="SSF46785">
    <property type="entry name" value="Winged helix' DNA-binding domain"/>
    <property type="match status" value="2"/>
</dbReference>
<sequence length="930" mass="102677">MSEIQLARSLLPSQVKLEIADEGLDSEGDQESDRIPFSETTNNQPLSDIDRINRLVKNKNKENKDSPKRVSSPRAKLRQSLITNVKPEESSSSTERSVTPTPESDDIQAPLTPTANLKMLFSAMSPEIRSRDKRKELFHEEPIQDKNKSVQVDELEIEGDACPDLDGESWKPGSRKEKSLGLLCQKFLQKYKEFPGINDSSEISLDEVAKELAVERRRIYDIVNVLESVEIVSRIAKNKYAWHGKTNLINTLGKLKALGVAEGFDEQLRNVKDYELNRELEEQINSKDADLKESGLKGKGTPAGGTALMRKDKSLGIMSQKFLMLFLVSQPKTVNLDLAAKILIGDPNVDRTENSKFKTKIRRLYDIANILTSLDLIRKVHVTEIRGRKPAFKYIGPDVDNLKDISVCYNDGYHRPSSRHSLLDCVKNQHVADLVGPYKPIKPSFPPTPSASDGDQSTSSTPSPDIPGLKKSSFRRNSSFEQICQVAEKERHRLYASMSQPTSPTCEQPEDDFPKSLSQEDVHQNSKRQIKPKGKHIILQQTNGEFKIVNSDGTGPAVTHKLPVQPVTTKMVSIAMPKESSKDMPNQPVAETIVVKTSQINQKQATLIPLTKDQIDAVLKSLKVPVPINKNLKKPGEFQEIVDSSNSATVLEKPKTIVCSMETIVCSLDSANNNKRPHSGSPDMDPSKRIRIEYSTPPSDNDSTCDISSESTSPVVQQSQVKQCIGSNMQQIAVQLPNQSPTILQFPTGHMTQTSENCHIVHTPKMSQSNMSNLTPQMQIIQGVPLSASGVQGQPINFMVPITFSPPLTPQSGSSSPTMFSFPTTHTNQCTFSTVEQLQSMSMASAKLTSPVPVTNHSLLTPTERPILSASQFITPTERLQVPSSKFFGYTPGGFLSGSPSVSIMPSMTKEISSSTARKLDLPDIASVNC</sequence>
<evidence type="ECO:0000256" key="5">
    <source>
        <dbReference type="ARBA" id="ARBA00023125"/>
    </source>
</evidence>
<evidence type="ECO:0000256" key="4">
    <source>
        <dbReference type="ARBA" id="ARBA00023015"/>
    </source>
</evidence>
<dbReference type="Pfam" id="PF02319">
    <property type="entry name" value="WHD_E2F_TDP"/>
    <property type="match status" value="2"/>
</dbReference>
<evidence type="ECO:0000256" key="7">
    <source>
        <dbReference type="ARBA" id="ARBA00023163"/>
    </source>
</evidence>
<feature type="region of interest" description="Disordered" evidence="11">
    <location>
        <begin position="20"/>
        <end position="112"/>
    </location>
</feature>
<dbReference type="GO" id="GO:0000978">
    <property type="term" value="F:RNA polymerase II cis-regulatory region sequence-specific DNA binding"/>
    <property type="evidence" value="ECO:0007669"/>
    <property type="project" value="InterPro"/>
</dbReference>